<comment type="pathway">
    <text evidence="2">Purine metabolism; urate degradation; (S)-allantoin from urate: step 3/3.</text>
</comment>
<dbReference type="RefSeq" id="WP_232549708.1">
    <property type="nucleotide sequence ID" value="NZ_CP115965.1"/>
</dbReference>
<name>A0ABZ3CB24_9ACTN</name>
<proteinExistence type="predicted"/>
<reference evidence="8 9" key="1">
    <citation type="journal article" date="2023" name="Environ Microbiome">
        <title>A coral-associated actinobacterium mitigates coral bleaching under heat stress.</title>
        <authorList>
            <person name="Li J."/>
            <person name="Zou Y."/>
            <person name="Li Q."/>
            <person name="Zhang J."/>
            <person name="Bourne D.G."/>
            <person name="Lyu Y."/>
            <person name="Liu C."/>
            <person name="Zhang S."/>
        </authorList>
    </citation>
    <scope>NUCLEOTIDE SEQUENCE [LARGE SCALE GENOMIC DNA]</scope>
    <source>
        <strain evidence="8 9">SCSIO 13291</strain>
    </source>
</reference>
<dbReference type="Proteomes" id="UP001434337">
    <property type="component" value="Chromosome"/>
</dbReference>
<keyword evidence="5" id="KW-0210">Decarboxylase</keyword>
<evidence type="ECO:0000256" key="5">
    <source>
        <dbReference type="ARBA" id="ARBA00022793"/>
    </source>
</evidence>
<comment type="catalytic activity">
    <reaction evidence="1">
        <text>5-hydroxy-2-oxo-4-ureido-2,5-dihydro-1H-imidazole-5-carboxylate + H(+) = (S)-allantoin + CO2</text>
        <dbReference type="Rhea" id="RHEA:26301"/>
        <dbReference type="ChEBI" id="CHEBI:15378"/>
        <dbReference type="ChEBI" id="CHEBI:15678"/>
        <dbReference type="ChEBI" id="CHEBI:16526"/>
        <dbReference type="ChEBI" id="CHEBI:58639"/>
        <dbReference type="EC" id="4.1.1.97"/>
    </reaction>
</comment>
<dbReference type="EC" id="4.1.1.97" evidence="3"/>
<dbReference type="Pfam" id="PF09349">
    <property type="entry name" value="OHCU_decarbox"/>
    <property type="match status" value="1"/>
</dbReference>
<dbReference type="SUPFAM" id="SSF158694">
    <property type="entry name" value="UraD-Like"/>
    <property type="match status" value="1"/>
</dbReference>
<evidence type="ECO:0000313" key="9">
    <source>
        <dbReference type="Proteomes" id="UP001434337"/>
    </source>
</evidence>
<organism evidence="8 9">
    <name type="scientific">Propioniciclava soli</name>
    <dbReference type="NCBI Taxonomy" id="2775081"/>
    <lineage>
        <taxon>Bacteria</taxon>
        <taxon>Bacillati</taxon>
        <taxon>Actinomycetota</taxon>
        <taxon>Actinomycetes</taxon>
        <taxon>Propionibacteriales</taxon>
        <taxon>Propionibacteriaceae</taxon>
        <taxon>Propioniciclava</taxon>
    </lineage>
</organism>
<dbReference type="InterPro" id="IPR018020">
    <property type="entry name" value="OHCU_decarboxylase"/>
</dbReference>
<keyword evidence="9" id="KW-1185">Reference proteome</keyword>
<keyword evidence="4" id="KW-0659">Purine metabolism</keyword>
<dbReference type="PANTHER" id="PTHR43466:SF1">
    <property type="entry name" value="2-OXO-4-HYDROXY-4-CARBOXY-5-UREIDOIMIDAZOLINE DECARBOXYLASE-RELATED"/>
    <property type="match status" value="1"/>
</dbReference>
<sequence>MPRQDSLAAPRALPQANALRSLLLTCARIPRWADAVLAEAPASASEARAVAERLSWGWTWAEVEAALATHPRIGERPPVTDADADSALARREQAGVGDTLAADLHAANVAHEQRFGHVFLIRAAGRSGAEILAEARRRLALDAASERRETTDQLREIALLRLEGMLP</sequence>
<evidence type="ECO:0000313" key="8">
    <source>
        <dbReference type="EMBL" id="WZW99748.1"/>
    </source>
</evidence>
<gene>
    <name evidence="8" type="ORF">PCC79_06010</name>
</gene>
<evidence type="ECO:0000256" key="6">
    <source>
        <dbReference type="ARBA" id="ARBA00023239"/>
    </source>
</evidence>
<accession>A0ABZ3CB24</accession>
<evidence type="ECO:0000256" key="4">
    <source>
        <dbReference type="ARBA" id="ARBA00022631"/>
    </source>
</evidence>
<evidence type="ECO:0000256" key="3">
    <source>
        <dbReference type="ARBA" id="ARBA00012257"/>
    </source>
</evidence>
<evidence type="ECO:0000256" key="1">
    <source>
        <dbReference type="ARBA" id="ARBA00001163"/>
    </source>
</evidence>
<dbReference type="InterPro" id="IPR036778">
    <property type="entry name" value="OHCU_decarboxylase_sf"/>
</dbReference>
<feature type="domain" description="Oxo-4-hydroxy-4-carboxy-5-ureidoimidazoline decarboxylase" evidence="7">
    <location>
        <begin position="15"/>
        <end position="163"/>
    </location>
</feature>
<dbReference type="PANTHER" id="PTHR43466">
    <property type="entry name" value="2-OXO-4-HYDROXY-4-CARBOXY-5-UREIDOIMIDAZOLINE DECARBOXYLASE-RELATED"/>
    <property type="match status" value="1"/>
</dbReference>
<evidence type="ECO:0000256" key="2">
    <source>
        <dbReference type="ARBA" id="ARBA00004754"/>
    </source>
</evidence>
<evidence type="ECO:0000259" key="7">
    <source>
        <dbReference type="Pfam" id="PF09349"/>
    </source>
</evidence>
<protein>
    <recommendedName>
        <fullName evidence="3">2-oxo-4-hydroxy-4-carboxy-5-ureidoimidazoline decarboxylase</fullName>
        <ecNumber evidence="3">4.1.1.97</ecNumber>
    </recommendedName>
</protein>
<dbReference type="EMBL" id="CP115965">
    <property type="protein sequence ID" value="WZW99748.1"/>
    <property type="molecule type" value="Genomic_DNA"/>
</dbReference>
<dbReference type="Gene3D" id="1.10.3330.10">
    <property type="entry name" value="Oxo-4-hydroxy-4-carboxy-5-ureidoimidazoline decarboxylase"/>
    <property type="match status" value="1"/>
</dbReference>
<keyword evidence="6" id="KW-0456">Lyase</keyword>